<comment type="caution">
    <text evidence="14">The sequence shown here is derived from an EMBL/GenBank/DDBJ whole genome shotgun (WGS) entry which is preliminary data.</text>
</comment>
<dbReference type="InterPro" id="IPR008915">
    <property type="entry name" value="Peptidase_M50"/>
</dbReference>
<evidence type="ECO:0000256" key="5">
    <source>
        <dbReference type="ARBA" id="ARBA00022692"/>
    </source>
</evidence>
<dbReference type="GO" id="GO:0006508">
    <property type="term" value="P:proteolysis"/>
    <property type="evidence" value="ECO:0007669"/>
    <property type="project" value="UniProtKB-KW"/>
</dbReference>
<feature type="domain" description="PDZ" evidence="13">
    <location>
        <begin position="143"/>
        <end position="171"/>
    </location>
</feature>
<dbReference type="InterPro" id="IPR036034">
    <property type="entry name" value="PDZ_sf"/>
</dbReference>
<evidence type="ECO:0000256" key="8">
    <source>
        <dbReference type="ARBA" id="ARBA00022989"/>
    </source>
</evidence>
<dbReference type="CDD" id="cd06163">
    <property type="entry name" value="S2P-M50_PDZ_RseP-like"/>
    <property type="match status" value="1"/>
</dbReference>
<keyword evidence="5 11" id="KW-0812">Transmembrane</keyword>
<keyword evidence="15" id="KW-1185">Reference proteome</keyword>
<evidence type="ECO:0000256" key="2">
    <source>
        <dbReference type="ARBA" id="ARBA00004141"/>
    </source>
</evidence>
<evidence type="ECO:0000256" key="1">
    <source>
        <dbReference type="ARBA" id="ARBA00001947"/>
    </source>
</evidence>
<proteinExistence type="inferred from homology"/>
<dbReference type="Pfam" id="PF17820">
    <property type="entry name" value="PDZ_6"/>
    <property type="match status" value="1"/>
</dbReference>
<dbReference type="InterPro" id="IPR041489">
    <property type="entry name" value="PDZ_6"/>
</dbReference>
<dbReference type="PANTHER" id="PTHR42837:SF2">
    <property type="entry name" value="MEMBRANE METALLOPROTEASE ARASP2, CHLOROPLASTIC-RELATED"/>
    <property type="match status" value="1"/>
</dbReference>
<organism evidence="14 15">
    <name type="scientific">Deinococcus cavernae</name>
    <dbReference type="NCBI Taxonomy" id="2320857"/>
    <lineage>
        <taxon>Bacteria</taxon>
        <taxon>Thermotogati</taxon>
        <taxon>Deinococcota</taxon>
        <taxon>Deinococci</taxon>
        <taxon>Deinococcales</taxon>
        <taxon>Deinococcaceae</taxon>
        <taxon>Deinococcus</taxon>
    </lineage>
</organism>
<dbReference type="EMBL" id="QYUJ01000014">
    <property type="protein sequence ID" value="RJF71340.1"/>
    <property type="molecule type" value="Genomic_DNA"/>
</dbReference>
<comment type="similarity">
    <text evidence="3">Belongs to the peptidase M50B family.</text>
</comment>
<feature type="transmembrane region" description="Helical" evidence="11">
    <location>
        <begin position="108"/>
        <end position="130"/>
    </location>
</feature>
<keyword evidence="6" id="KW-0378">Hydrolase</keyword>
<dbReference type="Pfam" id="PF02163">
    <property type="entry name" value="Peptidase_M50"/>
    <property type="match status" value="1"/>
</dbReference>
<dbReference type="Proteomes" id="UP000286287">
    <property type="component" value="Unassembled WGS sequence"/>
</dbReference>
<evidence type="ECO:0000256" key="6">
    <source>
        <dbReference type="ARBA" id="ARBA00022801"/>
    </source>
</evidence>
<keyword evidence="8 11" id="KW-1133">Transmembrane helix</keyword>
<dbReference type="GO" id="GO:0004222">
    <property type="term" value="F:metalloendopeptidase activity"/>
    <property type="evidence" value="ECO:0007669"/>
    <property type="project" value="InterPro"/>
</dbReference>
<evidence type="ECO:0000259" key="13">
    <source>
        <dbReference type="Pfam" id="PF17820"/>
    </source>
</evidence>
<protein>
    <submittedName>
        <fullName evidence="14">RIP metalloprotease</fullName>
    </submittedName>
</protein>
<feature type="transmembrane region" description="Helical" evidence="11">
    <location>
        <begin position="349"/>
        <end position="367"/>
    </location>
</feature>
<evidence type="ECO:0000256" key="10">
    <source>
        <dbReference type="ARBA" id="ARBA00023136"/>
    </source>
</evidence>
<name>A0A418V5G6_9DEIO</name>
<sequence length="374" mass="39698">MNFFQSLAAVLTPTGLLWTVIILGIATFLHELAHYALARWQGVPVKSFSVGMGPVLLSRLWKGTEWRISALPLGGYVEIDGMAPVPGADGQMHAPTSGYAGLPSLGKIAVILAGPLMNLALALGLMTLLFTNQGLPVPNRVRIEEVVANSTAQNIGLRNGDVITAIDGQDIPQLITVNGKQLPGWQSVPEILKKNGPHTFTLQRSGVPGPVQVVFDWTPSVGGKKQLLGIRYSPDVQKVGAAQAFGASVSNTVQAVPQVLSAFGNLFKRFLTLDLSQDQGVSGPIGTAEIVSRAAALGPWALVEIAIMLNLSLAFFNLIPIPGLDGGRILLTLIGAIKGSPLSFAQENAINFAGFAFVMMLMLFVILRDASRFF</sequence>
<keyword evidence="10 11" id="KW-0472">Membrane</keyword>
<dbReference type="GO" id="GO:0016020">
    <property type="term" value="C:membrane"/>
    <property type="evidence" value="ECO:0007669"/>
    <property type="project" value="UniProtKB-SubCell"/>
</dbReference>
<dbReference type="InterPro" id="IPR004387">
    <property type="entry name" value="Pept_M50_Zn"/>
</dbReference>
<keyword evidence="9 14" id="KW-0482">Metalloprotease</keyword>
<evidence type="ECO:0000256" key="3">
    <source>
        <dbReference type="ARBA" id="ARBA00007931"/>
    </source>
</evidence>
<comment type="cofactor">
    <cofactor evidence="1">
        <name>Zn(2+)</name>
        <dbReference type="ChEBI" id="CHEBI:29105"/>
    </cofactor>
</comment>
<evidence type="ECO:0000256" key="11">
    <source>
        <dbReference type="SAM" id="Phobius"/>
    </source>
</evidence>
<reference evidence="14 15" key="1">
    <citation type="submission" date="2018-09" db="EMBL/GenBank/DDBJ databases">
        <authorList>
            <person name="Zhu H."/>
        </authorList>
    </citation>
    <scope>NUCLEOTIDE SEQUENCE [LARGE SCALE GENOMIC DNA]</scope>
    <source>
        <strain evidence="14 15">K2S05-167</strain>
    </source>
</reference>
<evidence type="ECO:0000313" key="14">
    <source>
        <dbReference type="EMBL" id="RJF71340.1"/>
    </source>
</evidence>
<dbReference type="RefSeq" id="WP_119762417.1">
    <property type="nucleotide sequence ID" value="NZ_QYUJ01000014.1"/>
</dbReference>
<dbReference type="PANTHER" id="PTHR42837">
    <property type="entry name" value="REGULATOR OF SIGMA-E PROTEASE RSEP"/>
    <property type="match status" value="1"/>
</dbReference>
<dbReference type="AlphaFoldDB" id="A0A418V5G6"/>
<feature type="transmembrane region" description="Helical" evidence="11">
    <location>
        <begin position="300"/>
        <end position="321"/>
    </location>
</feature>
<dbReference type="SUPFAM" id="SSF50156">
    <property type="entry name" value="PDZ domain-like"/>
    <property type="match status" value="1"/>
</dbReference>
<evidence type="ECO:0000313" key="15">
    <source>
        <dbReference type="Proteomes" id="UP000286287"/>
    </source>
</evidence>
<gene>
    <name evidence="14" type="ORF">D3875_06870</name>
</gene>
<comment type="subcellular location">
    <subcellularLocation>
        <location evidence="2">Membrane</location>
        <topology evidence="2">Multi-pass membrane protein</topology>
    </subcellularLocation>
</comment>
<accession>A0A418V5G6</accession>
<keyword evidence="4 14" id="KW-0645">Protease</keyword>
<dbReference type="OrthoDB" id="9782003at2"/>
<feature type="domain" description="Peptidase M50" evidence="12">
    <location>
        <begin position="19"/>
        <end position="361"/>
    </location>
</feature>
<dbReference type="Gene3D" id="2.30.42.10">
    <property type="match status" value="1"/>
</dbReference>
<keyword evidence="7" id="KW-0862">Zinc</keyword>
<evidence type="ECO:0000256" key="4">
    <source>
        <dbReference type="ARBA" id="ARBA00022670"/>
    </source>
</evidence>
<evidence type="ECO:0000256" key="9">
    <source>
        <dbReference type="ARBA" id="ARBA00023049"/>
    </source>
</evidence>
<evidence type="ECO:0000256" key="7">
    <source>
        <dbReference type="ARBA" id="ARBA00022833"/>
    </source>
</evidence>
<feature type="transmembrane region" description="Helical" evidence="11">
    <location>
        <begin position="7"/>
        <end position="29"/>
    </location>
</feature>
<evidence type="ECO:0000259" key="12">
    <source>
        <dbReference type="Pfam" id="PF02163"/>
    </source>
</evidence>